<name>A0A5F9C488_RABIT</name>
<comment type="function">
    <text evidence="1 5">In the hair cortex, hair keratin intermediate filaments are embedded in an interfilamentous matrix, consisting of hair keratin-associated proteins (KRTAP), which are essential for the formation of a rigid and resistant hair shaft through their extensive disulfide bond cross-linking with abundant cysteine residues of hair keratins. The matrix proteins include the high-sulfur and high-glycine-tyrosine keratins.</text>
</comment>
<sequence length="304" mass="33747">MEISKHTIREVATSIWPSTERRKRERLLGIPRKDINVLWPQPYHNCPAHTDMQSGTMSFLGYPAFGGATSYRTHCYIPVTTSAPLSSEKVSPAFELCLPSSCQGDLWLLDQSQESYCEVPSCKSPSCEPKTCDTSCDPPNSCGPCNSPSAGQVITACEITNIRPTPSCCPGTQAKGYVSRCYPLTQYASKGCQTLRHFSTSLGQLNYSHKSLWPLNYCGLENSGVRSYQNRGFVPSSFSPSCYIASSYQPQSYLVRNCRYPSYGLTRRQPLSCLRRNLPSLSCVPSTFPPLRYLCSGSRPLNCY</sequence>
<reference evidence="6" key="3">
    <citation type="submission" date="2025-09" db="UniProtKB">
        <authorList>
            <consortium name="Ensembl"/>
        </authorList>
    </citation>
    <scope>IDENTIFICATION</scope>
    <source>
        <strain evidence="6">Thorbecke</strain>
    </source>
</reference>
<comment type="similarity">
    <text evidence="4 5">Belongs to the PMG family.</text>
</comment>
<comment type="subunit">
    <text evidence="5">Interacts with hair keratins.</text>
</comment>
<dbReference type="InterPro" id="IPR007951">
    <property type="entry name" value="KRTAP_PMG"/>
</dbReference>
<dbReference type="CTD" id="643803"/>
<evidence type="ECO:0000256" key="5">
    <source>
        <dbReference type="RuleBase" id="RU369044"/>
    </source>
</evidence>
<evidence type="ECO:0000256" key="1">
    <source>
        <dbReference type="ARBA" id="ARBA00003327"/>
    </source>
</evidence>
<evidence type="ECO:0000313" key="7">
    <source>
        <dbReference type="Proteomes" id="UP000001811"/>
    </source>
</evidence>
<dbReference type="EMBL" id="AAGW02017626">
    <property type="status" value="NOT_ANNOTATED_CDS"/>
    <property type="molecule type" value="Genomic_DNA"/>
</dbReference>
<dbReference type="GeneID" id="100355141"/>
<dbReference type="InterPro" id="IPR007659">
    <property type="entry name" value="Keratin_matx"/>
</dbReference>
<dbReference type="GO" id="GO:0005829">
    <property type="term" value="C:cytosol"/>
    <property type="evidence" value="ECO:0007669"/>
    <property type="project" value="UniProtKB-ARBA"/>
</dbReference>
<keyword evidence="2" id="KW-0677">Repeat</keyword>
<reference evidence="6" key="2">
    <citation type="submission" date="2025-08" db="UniProtKB">
        <authorList>
            <consortium name="Ensembl"/>
        </authorList>
    </citation>
    <scope>IDENTIFICATION</scope>
    <source>
        <strain evidence="6">Thorbecke</strain>
    </source>
</reference>
<dbReference type="GO" id="GO:0045095">
    <property type="term" value="C:keratin filament"/>
    <property type="evidence" value="ECO:0007669"/>
    <property type="project" value="UniProtKB-UniRule"/>
</dbReference>
<gene>
    <name evidence="6" type="primary">KRTAP24-1</name>
</gene>
<proteinExistence type="inferred from homology"/>
<dbReference type="GeneTree" id="ENSGT00390000001157"/>
<dbReference type="Bgee" id="ENSOCUG00000033192">
    <property type="expression patterns" value="Expressed in autopod skin and 3 other cell types or tissues"/>
</dbReference>
<accession>A0A5F9C488</accession>
<protein>
    <recommendedName>
        <fullName evidence="5">Keratin-associated protein</fullName>
    </recommendedName>
</protein>
<evidence type="ECO:0000256" key="3">
    <source>
        <dbReference type="ARBA" id="ARBA00022744"/>
    </source>
</evidence>
<keyword evidence="7" id="KW-1185">Reference proteome</keyword>
<reference evidence="6 7" key="1">
    <citation type="journal article" date="2011" name="Nature">
        <title>A high-resolution map of human evolutionary constraint using 29 mammals.</title>
        <authorList>
            <person name="Lindblad-Toh K."/>
            <person name="Garber M."/>
            <person name="Zuk O."/>
            <person name="Lin M.F."/>
            <person name="Parker B.J."/>
            <person name="Washietl S."/>
            <person name="Kheradpour P."/>
            <person name="Ernst J."/>
            <person name="Jordan G."/>
            <person name="Mauceli E."/>
            <person name="Ward L.D."/>
            <person name="Lowe C.B."/>
            <person name="Holloway A.K."/>
            <person name="Clamp M."/>
            <person name="Gnerre S."/>
            <person name="Alfoldi J."/>
            <person name="Beal K."/>
            <person name="Chang J."/>
            <person name="Clawson H."/>
            <person name="Cuff J."/>
            <person name="Di Palma F."/>
            <person name="Fitzgerald S."/>
            <person name="Flicek P."/>
            <person name="Guttman M."/>
            <person name="Hubisz M.J."/>
            <person name="Jaffe D.B."/>
            <person name="Jungreis I."/>
            <person name="Kent W.J."/>
            <person name="Kostka D."/>
            <person name="Lara M."/>
            <person name="Martins A.L."/>
            <person name="Massingham T."/>
            <person name="Moltke I."/>
            <person name="Raney B.J."/>
            <person name="Rasmussen M.D."/>
            <person name="Robinson J."/>
            <person name="Stark A."/>
            <person name="Vilella A.J."/>
            <person name="Wen J."/>
            <person name="Xie X."/>
            <person name="Zody M.C."/>
            <person name="Baldwin J."/>
            <person name="Bloom T."/>
            <person name="Chin C.W."/>
            <person name="Heiman D."/>
            <person name="Nicol R."/>
            <person name="Nusbaum C."/>
            <person name="Young S."/>
            <person name="Wilkinson J."/>
            <person name="Worley K.C."/>
            <person name="Kovar C.L."/>
            <person name="Muzny D.M."/>
            <person name="Gibbs R.A."/>
            <person name="Cree A."/>
            <person name="Dihn H.H."/>
            <person name="Fowler G."/>
            <person name="Jhangiani S."/>
            <person name="Joshi V."/>
            <person name="Lee S."/>
            <person name="Lewis L.R."/>
            <person name="Nazareth L.V."/>
            <person name="Okwuonu G."/>
            <person name="Santibanez J."/>
            <person name="Warren W.C."/>
            <person name="Mardis E.R."/>
            <person name="Weinstock G.M."/>
            <person name="Wilson R.K."/>
            <person name="Delehaunty K."/>
            <person name="Dooling D."/>
            <person name="Fronik C."/>
            <person name="Fulton L."/>
            <person name="Fulton B."/>
            <person name="Graves T."/>
            <person name="Minx P."/>
            <person name="Sodergren E."/>
            <person name="Birney E."/>
            <person name="Margulies E.H."/>
            <person name="Herrero J."/>
            <person name="Green E.D."/>
            <person name="Haussler D."/>
            <person name="Siepel A."/>
            <person name="Goldman N."/>
            <person name="Pollard K.S."/>
            <person name="Pedersen J.S."/>
            <person name="Lander E.S."/>
            <person name="Kellis M."/>
        </authorList>
    </citation>
    <scope>NUCLEOTIDE SEQUENCE [LARGE SCALE GENOMIC DNA]</scope>
    <source>
        <strain evidence="6 7">Thorbecke inbred</strain>
    </source>
</reference>
<dbReference type="Pfam" id="PF05287">
    <property type="entry name" value="PMG"/>
    <property type="match status" value="1"/>
</dbReference>
<dbReference type="AlphaFoldDB" id="A0A5F9C488"/>
<organism evidence="6 7">
    <name type="scientific">Oryctolagus cuniculus</name>
    <name type="common">Rabbit</name>
    <dbReference type="NCBI Taxonomy" id="9986"/>
    <lineage>
        <taxon>Eukaryota</taxon>
        <taxon>Metazoa</taxon>
        <taxon>Chordata</taxon>
        <taxon>Craniata</taxon>
        <taxon>Vertebrata</taxon>
        <taxon>Euteleostomi</taxon>
        <taxon>Mammalia</taxon>
        <taxon>Eutheria</taxon>
        <taxon>Euarchontoglires</taxon>
        <taxon>Glires</taxon>
        <taxon>Lagomorpha</taxon>
        <taxon>Leporidae</taxon>
        <taxon>Oryctolagus</taxon>
    </lineage>
</organism>
<dbReference type="GO" id="GO:0005198">
    <property type="term" value="F:structural molecule activity"/>
    <property type="evidence" value="ECO:0007669"/>
    <property type="project" value="InterPro"/>
</dbReference>
<keyword evidence="3 5" id="KW-0416">Keratin</keyword>
<dbReference type="Ensembl" id="ENSOCUT00000049966.1">
    <property type="protein sequence ID" value="ENSOCUP00000028533.1"/>
    <property type="gene ID" value="ENSOCUG00000033192.1"/>
</dbReference>
<dbReference type="Proteomes" id="UP000001811">
    <property type="component" value="Chromosome 14"/>
</dbReference>
<dbReference type="PANTHER" id="PTHR23260:SF2">
    <property type="entry name" value="KERATIN-ASSOCIATED PROTEIN 24-1"/>
    <property type="match status" value="1"/>
</dbReference>
<dbReference type="OrthoDB" id="9834169at2759"/>
<dbReference type="KEGG" id="ocu:100355141"/>
<dbReference type="InParanoid" id="A0A5F9C488"/>
<evidence type="ECO:0000256" key="2">
    <source>
        <dbReference type="ARBA" id="ARBA00022737"/>
    </source>
</evidence>
<evidence type="ECO:0000313" key="6">
    <source>
        <dbReference type="Ensembl" id="ENSOCUP00000028533.1"/>
    </source>
</evidence>
<dbReference type="PANTHER" id="PTHR23260">
    <property type="entry name" value="KERATIN ASSOCIATED PROTEIN 3-3-RELATED"/>
    <property type="match status" value="1"/>
</dbReference>
<evidence type="ECO:0000256" key="4">
    <source>
        <dbReference type="ARBA" id="ARBA00034495"/>
    </source>
</evidence>
<dbReference type="STRING" id="9986.ENSOCUP00000028533"/>